<feature type="region of interest" description="Disordered" evidence="2">
    <location>
        <begin position="1"/>
        <end position="133"/>
    </location>
</feature>
<dbReference type="Proteomes" id="UP000777438">
    <property type="component" value="Unassembled WGS sequence"/>
</dbReference>
<proteinExistence type="predicted"/>
<dbReference type="InterPro" id="IPR002885">
    <property type="entry name" value="PPR_rpt"/>
</dbReference>
<dbReference type="AlphaFoldDB" id="A0A9P8W7L5"/>
<reference evidence="3 4" key="1">
    <citation type="journal article" date="2021" name="Nat. Commun.">
        <title>Genetic determinants of endophytism in the Arabidopsis root mycobiome.</title>
        <authorList>
            <person name="Mesny F."/>
            <person name="Miyauchi S."/>
            <person name="Thiergart T."/>
            <person name="Pickel B."/>
            <person name="Atanasova L."/>
            <person name="Karlsson M."/>
            <person name="Huettel B."/>
            <person name="Barry K.W."/>
            <person name="Haridas S."/>
            <person name="Chen C."/>
            <person name="Bauer D."/>
            <person name="Andreopoulos W."/>
            <person name="Pangilinan J."/>
            <person name="LaButti K."/>
            <person name="Riley R."/>
            <person name="Lipzen A."/>
            <person name="Clum A."/>
            <person name="Drula E."/>
            <person name="Henrissat B."/>
            <person name="Kohler A."/>
            <person name="Grigoriev I.V."/>
            <person name="Martin F.M."/>
            <person name="Hacquard S."/>
        </authorList>
    </citation>
    <scope>NUCLEOTIDE SEQUENCE [LARGE SCALE GENOMIC DNA]</scope>
    <source>
        <strain evidence="3 4">MPI-CAGE-CH-0241</strain>
    </source>
</reference>
<comment type="caution">
    <text evidence="3">The sequence shown here is derived from an EMBL/GenBank/DDBJ whole genome shotgun (WGS) entry which is preliminary data.</text>
</comment>
<feature type="compositionally biased region" description="Basic and acidic residues" evidence="2">
    <location>
        <begin position="71"/>
        <end position="86"/>
    </location>
</feature>
<feature type="region of interest" description="Disordered" evidence="2">
    <location>
        <begin position="267"/>
        <end position="298"/>
    </location>
</feature>
<evidence type="ECO:0000256" key="1">
    <source>
        <dbReference type="PROSITE-ProRule" id="PRU00708"/>
    </source>
</evidence>
<keyword evidence="4" id="KW-1185">Reference proteome</keyword>
<feature type="compositionally biased region" description="Basic and acidic residues" evidence="2">
    <location>
        <begin position="44"/>
        <end position="64"/>
    </location>
</feature>
<feature type="compositionally biased region" description="Polar residues" evidence="2">
    <location>
        <begin position="278"/>
        <end position="295"/>
    </location>
</feature>
<protein>
    <submittedName>
        <fullName evidence="3">Uncharacterized protein</fullName>
    </submittedName>
</protein>
<feature type="region of interest" description="Disordered" evidence="2">
    <location>
        <begin position="436"/>
        <end position="455"/>
    </location>
</feature>
<evidence type="ECO:0000256" key="2">
    <source>
        <dbReference type="SAM" id="MobiDB-lite"/>
    </source>
</evidence>
<feature type="compositionally biased region" description="Basic and acidic residues" evidence="2">
    <location>
        <begin position="14"/>
        <end position="30"/>
    </location>
</feature>
<organism evidence="3 4">
    <name type="scientific">Thelonectria olida</name>
    <dbReference type="NCBI Taxonomy" id="1576542"/>
    <lineage>
        <taxon>Eukaryota</taxon>
        <taxon>Fungi</taxon>
        <taxon>Dikarya</taxon>
        <taxon>Ascomycota</taxon>
        <taxon>Pezizomycotina</taxon>
        <taxon>Sordariomycetes</taxon>
        <taxon>Hypocreomycetidae</taxon>
        <taxon>Hypocreales</taxon>
        <taxon>Nectriaceae</taxon>
        <taxon>Thelonectria</taxon>
    </lineage>
</organism>
<feature type="compositionally biased region" description="Basic and acidic residues" evidence="2">
    <location>
        <begin position="118"/>
        <end position="133"/>
    </location>
</feature>
<name>A0A9P8W7L5_9HYPO</name>
<evidence type="ECO:0000313" key="3">
    <source>
        <dbReference type="EMBL" id="KAH6891394.1"/>
    </source>
</evidence>
<feature type="compositionally biased region" description="Polar residues" evidence="2">
    <location>
        <begin position="88"/>
        <end position="102"/>
    </location>
</feature>
<dbReference type="InterPro" id="IPR011990">
    <property type="entry name" value="TPR-like_helical_dom_sf"/>
</dbReference>
<evidence type="ECO:0000313" key="4">
    <source>
        <dbReference type="Proteomes" id="UP000777438"/>
    </source>
</evidence>
<feature type="region of interest" description="Disordered" evidence="2">
    <location>
        <begin position="1184"/>
        <end position="1235"/>
    </location>
</feature>
<sequence length="1235" mass="140564">MLRVTSSRRASKPKPTDFDHEISLVDHDAARTPPPDSSTPEPTEIGRSDTRTRLLDVAEEDHQGDGVPSPKPDDSQTEHTNGDARTAEPQTQNQEDQSNSTLRPAIGIQRPTAPDVSNGDHAHTKPKRSHDERESVIDILYENERGGFLCGIALFASAALGGLDPPAWTNTYHKSSPTNIHTAQVPDPSWEWAWPDWRINMQEGVDEAGWEYAFAFSKRCSWHRARWWNSFVRRRAWIRRRVKKRAEDISVDPHMLNADYFTVRPAADRDRTHHSRDSVASSRHASRTSWSQTSVAEEAETPPDIEYIEDLMQILRQARIDREKLDAMENYLDHALDLSQLQDEMHEIMSLFVFQASRRILLSRLMQIHDEAMERLKKKETPELKARSEALKDAVKHADEEVRKLAYWSDVKQMAENGETKNAVDPDKGWGDKWRGLDQSGGGHPKEGNQYGGLGQDALSSLDPARFRGIRCSLQSQIDTSRPHASNRRRHDTVKHVAKDPLESKNKILRRAYKIKADLVDYEEKKVHFPVTGMPRNYPTSSGTYDSKLEHLTDVRRQVGHAIVWNQFYKKPPTWRDSLSQLNRTTPKESERPEMSAVRIVLPTSWSVEVKNLNLEYVDSVTGVLQRLRASPDKGPSSIILRGKSTILSKAVNDIIKHCDQAKVYELGSVAASDYKTKQLWPTIETGPDDGAATLEGNNESIWLHKEPKQFDITQPYEKILRPEEWTQENFTAYITTLCYSRVPSHLAIKFYGERKRNGRYIDTEGVRIGLITSAFENPQAQQFITAPLLKMALSLMAFKGGHRAEANKIFLLGEKLGVPMDTDTYNIMLEGYVAKRDPAFFYGFLRKMEANCFYPNITTWLLFLRLVRGVAERKQIIVAMYELGMLQHAATRRGIANIMASADAYRAFKAGKTLDQFLADQKVRYGKDWLSAGAVNGIMTELLRFDRAQDPRIDDCKRLIEIQTQAGLPIELTTINLILRQASKRAKWKTALWAVSLFKEARREPNADSYTFLIKLAIKAKSPHSLGTIYFYGVLNRKLKMAARTKLSRVLLRLHEDAFWHNWEFQPNIFPKDVIPDLLNNKVSNPRLVMSRIERAILDMWEGYTTTQPFAYSLNLAYLCNDLDLHRHIRERKANGESEQQPFLAQQHAIKLRRLDGTGGQVIVRLTGRFNPKSMLEGWAPKCGTLSEEQHPPAAPNIIAASTQRSDPPPSFVKTVRPQSLDESLGDAKPPESS</sequence>
<dbReference type="PROSITE" id="PS51375">
    <property type="entry name" value="PPR"/>
    <property type="match status" value="1"/>
</dbReference>
<feature type="repeat" description="PPR" evidence="1">
    <location>
        <begin position="822"/>
        <end position="856"/>
    </location>
</feature>
<dbReference type="Gene3D" id="1.25.40.10">
    <property type="entry name" value="Tetratricopeptide repeat domain"/>
    <property type="match status" value="1"/>
</dbReference>
<dbReference type="EMBL" id="JAGPYM010000008">
    <property type="protein sequence ID" value="KAH6891394.1"/>
    <property type="molecule type" value="Genomic_DNA"/>
</dbReference>
<gene>
    <name evidence="3" type="ORF">B0T10DRAFT_402514</name>
</gene>
<accession>A0A9P8W7L5</accession>
<feature type="compositionally biased region" description="Basic and acidic residues" evidence="2">
    <location>
        <begin position="267"/>
        <end position="277"/>
    </location>
</feature>
<dbReference type="OrthoDB" id="185373at2759"/>